<accession>A0ABN0AYH3</accession>
<dbReference type="NCBIfam" id="TIGR03592">
    <property type="entry name" value="yidC_oxa1_cterm"/>
    <property type="match status" value="1"/>
</dbReference>
<keyword evidence="6 16" id="KW-0812">Transmembrane</keyword>
<gene>
    <name evidence="19" type="ORF">HMPREF9248_0104</name>
</gene>
<keyword evidence="4" id="KW-0813">Transport</keyword>
<keyword evidence="9 17" id="KW-0472">Membrane</keyword>
<comment type="subunit">
    <text evidence="12">Interacts with the Sec translocase complex via SecD. Specifically interacts with transmembrane segments of nascent integral membrane proteins during membrane integration.</text>
</comment>
<evidence type="ECO:0000256" key="11">
    <source>
        <dbReference type="ARBA" id="ARBA00025034"/>
    </source>
</evidence>
<feature type="transmembrane region" description="Helical" evidence="17">
    <location>
        <begin position="23"/>
        <end position="42"/>
    </location>
</feature>
<dbReference type="InterPro" id="IPR028055">
    <property type="entry name" value="YidC/Oxa/ALB_C"/>
</dbReference>
<name>A0ABN0AYH3_9ACTN</name>
<keyword evidence="10" id="KW-0143">Chaperone</keyword>
<evidence type="ECO:0000256" key="2">
    <source>
        <dbReference type="ARBA" id="ARBA00010527"/>
    </source>
</evidence>
<sequence>MWDIFITLLTQVLEGIEQFCGDWGLAVIILTLIIRVILIPLMTKSTESSARMQALQPQMQAIKDKYSDDPARMNEEMQKFYSEHKFNMLGGCLPMVLQMPVFFGLFTVASKIPQNASFFSLLPTISLSPADVFQQQGIQTAAIYIFLVVLFAVTTFIPMVMNLKNTSEQQRSQTITMGVVMSCFMLWFGWTVPTAVLLYYNTSSLWQIVQQKLVTDRVMKRVKEETEQQLAREGVRVDVVRKEKMARPHKKDK</sequence>
<evidence type="ECO:0000256" key="16">
    <source>
        <dbReference type="RuleBase" id="RU003945"/>
    </source>
</evidence>
<comment type="similarity">
    <text evidence="2">Belongs to the OXA1/ALB3/YidC family. Type 1 subfamily.</text>
</comment>
<evidence type="ECO:0000256" key="15">
    <source>
        <dbReference type="ARBA" id="ARBA00033342"/>
    </source>
</evidence>
<evidence type="ECO:0000256" key="12">
    <source>
        <dbReference type="ARBA" id="ARBA00026028"/>
    </source>
</evidence>
<evidence type="ECO:0000259" key="18">
    <source>
        <dbReference type="Pfam" id="PF02096"/>
    </source>
</evidence>
<keyword evidence="8 17" id="KW-1133">Transmembrane helix</keyword>
<evidence type="ECO:0000313" key="20">
    <source>
        <dbReference type="Proteomes" id="UP000004431"/>
    </source>
</evidence>
<evidence type="ECO:0000256" key="4">
    <source>
        <dbReference type="ARBA" id="ARBA00022448"/>
    </source>
</evidence>
<protein>
    <recommendedName>
        <fullName evidence="3">Membrane protein insertase YidC</fullName>
    </recommendedName>
    <alternativeName>
        <fullName evidence="15">Foldase YidC</fullName>
    </alternativeName>
    <alternativeName>
        <fullName evidence="14">Membrane integrase YidC</fullName>
    </alternativeName>
    <alternativeName>
        <fullName evidence="13">Membrane protein YidC</fullName>
    </alternativeName>
</protein>
<keyword evidence="20" id="KW-1185">Reference proteome</keyword>
<evidence type="ECO:0000256" key="3">
    <source>
        <dbReference type="ARBA" id="ARBA00015325"/>
    </source>
</evidence>
<evidence type="ECO:0000256" key="8">
    <source>
        <dbReference type="ARBA" id="ARBA00022989"/>
    </source>
</evidence>
<reference evidence="19 20" key="1">
    <citation type="submission" date="2010-08" db="EMBL/GenBank/DDBJ databases">
        <authorList>
            <person name="Durkin A.S."/>
            <person name="Madupu R."/>
            <person name="Torralba M."/>
            <person name="Gillis M."/>
            <person name="Methe B."/>
            <person name="Sutton G."/>
            <person name="Nelson K.E."/>
        </authorList>
    </citation>
    <scope>NUCLEOTIDE SEQUENCE [LARGE SCALE GENOMIC DNA]</scope>
    <source>
        <strain evidence="19 20">PB189-T1-4</strain>
    </source>
</reference>
<dbReference type="PANTHER" id="PTHR12428:SF65">
    <property type="entry name" value="CYTOCHROME C OXIDASE ASSEMBLY PROTEIN COX18, MITOCHONDRIAL"/>
    <property type="match status" value="1"/>
</dbReference>
<evidence type="ECO:0000256" key="10">
    <source>
        <dbReference type="ARBA" id="ARBA00023186"/>
    </source>
</evidence>
<evidence type="ECO:0000256" key="1">
    <source>
        <dbReference type="ARBA" id="ARBA00004651"/>
    </source>
</evidence>
<evidence type="ECO:0000256" key="17">
    <source>
        <dbReference type="SAM" id="Phobius"/>
    </source>
</evidence>
<evidence type="ECO:0000313" key="19">
    <source>
        <dbReference type="EMBL" id="EFL43548.1"/>
    </source>
</evidence>
<keyword evidence="7" id="KW-0653">Protein transport</keyword>
<keyword evidence="5" id="KW-1003">Cell membrane</keyword>
<dbReference type="EMBL" id="AEDQ01000034">
    <property type="protein sequence ID" value="EFL43548.1"/>
    <property type="molecule type" value="Genomic_DNA"/>
</dbReference>
<feature type="transmembrane region" description="Helical" evidence="17">
    <location>
        <begin position="141"/>
        <end position="163"/>
    </location>
</feature>
<dbReference type="Pfam" id="PF02096">
    <property type="entry name" value="60KD_IMP"/>
    <property type="match status" value="1"/>
</dbReference>
<evidence type="ECO:0000256" key="9">
    <source>
        <dbReference type="ARBA" id="ARBA00023136"/>
    </source>
</evidence>
<organism evidence="19 20">
    <name type="scientific">Fannyhessea vaginae PB189-T1-4</name>
    <dbReference type="NCBI Taxonomy" id="866774"/>
    <lineage>
        <taxon>Bacteria</taxon>
        <taxon>Bacillati</taxon>
        <taxon>Actinomycetota</taxon>
        <taxon>Coriobacteriia</taxon>
        <taxon>Coriobacteriales</taxon>
        <taxon>Atopobiaceae</taxon>
        <taxon>Fannyhessea</taxon>
    </lineage>
</organism>
<dbReference type="PANTHER" id="PTHR12428">
    <property type="entry name" value="OXA1"/>
    <property type="match status" value="1"/>
</dbReference>
<dbReference type="InterPro" id="IPR001708">
    <property type="entry name" value="YidC/ALB3/OXA1/COX18"/>
</dbReference>
<proteinExistence type="inferred from homology"/>
<dbReference type="InterPro" id="IPR047196">
    <property type="entry name" value="YidC_ALB_C"/>
</dbReference>
<evidence type="ECO:0000256" key="5">
    <source>
        <dbReference type="ARBA" id="ARBA00022475"/>
    </source>
</evidence>
<dbReference type="Proteomes" id="UP000004431">
    <property type="component" value="Unassembled WGS sequence"/>
</dbReference>
<evidence type="ECO:0000256" key="6">
    <source>
        <dbReference type="ARBA" id="ARBA00022692"/>
    </source>
</evidence>
<evidence type="ECO:0000256" key="13">
    <source>
        <dbReference type="ARBA" id="ARBA00031538"/>
    </source>
</evidence>
<comment type="subcellular location">
    <subcellularLocation>
        <location evidence="1">Cell membrane</location>
        <topology evidence="1">Multi-pass membrane protein</topology>
    </subcellularLocation>
    <subcellularLocation>
        <location evidence="16">Membrane</location>
        <topology evidence="16">Multi-pass membrane protein</topology>
    </subcellularLocation>
</comment>
<comment type="caution">
    <text evidence="19">The sequence shown here is derived from an EMBL/GenBank/DDBJ whole genome shotgun (WGS) entry which is preliminary data.</text>
</comment>
<dbReference type="CDD" id="cd20070">
    <property type="entry name" value="5TM_YidC_Alb3"/>
    <property type="match status" value="1"/>
</dbReference>
<evidence type="ECO:0000256" key="14">
    <source>
        <dbReference type="ARBA" id="ARBA00033245"/>
    </source>
</evidence>
<feature type="transmembrane region" description="Helical" evidence="17">
    <location>
        <begin position="86"/>
        <end position="109"/>
    </location>
</feature>
<comment type="function">
    <text evidence="11">Required for the insertion and/or proper folding and/or complex formation of integral membrane proteins into the membrane. Involved in integration of membrane proteins that insert both dependently and independently of the Sec translocase complex, as well as at least some lipoproteins. Aids folding of multispanning membrane proteins.</text>
</comment>
<evidence type="ECO:0000256" key="7">
    <source>
        <dbReference type="ARBA" id="ARBA00022927"/>
    </source>
</evidence>
<feature type="transmembrane region" description="Helical" evidence="17">
    <location>
        <begin position="175"/>
        <end position="200"/>
    </location>
</feature>
<dbReference type="RefSeq" id="WP_006304799.1">
    <property type="nucleotide sequence ID" value="NZ_AEDQ01000034.1"/>
</dbReference>
<feature type="domain" description="Membrane insertase YidC/Oxa/ALB C-terminal" evidence="18">
    <location>
        <begin position="23"/>
        <end position="214"/>
    </location>
</feature>